<dbReference type="InterPro" id="IPR055256">
    <property type="entry name" value="KH_1_KHDC4/BBP-like"/>
</dbReference>
<dbReference type="EMBL" id="JAIZAY010000016">
    <property type="protein sequence ID" value="KAJ8026744.1"/>
    <property type="molecule type" value="Genomic_DNA"/>
</dbReference>
<feature type="domain" description="K Homology" evidence="4">
    <location>
        <begin position="100"/>
        <end position="196"/>
    </location>
</feature>
<keyword evidence="1" id="KW-0217">Developmental protein</keyword>
<dbReference type="GO" id="GO:0005634">
    <property type="term" value="C:nucleus"/>
    <property type="evidence" value="ECO:0007669"/>
    <property type="project" value="TreeGrafter"/>
</dbReference>
<accession>A0A9Q0YTC0</accession>
<dbReference type="FunFam" id="3.30.1370.10:FF:000028">
    <property type="entry name" value="protein quaking isoform X2"/>
    <property type="match status" value="1"/>
</dbReference>
<dbReference type="InterPro" id="IPR004087">
    <property type="entry name" value="KH_dom"/>
</dbReference>
<name>A0A9Q0YTC0_HOLLE</name>
<dbReference type="Pfam" id="PF16544">
    <property type="entry name" value="STAR_dimer"/>
    <property type="match status" value="1"/>
</dbReference>
<dbReference type="AlphaFoldDB" id="A0A9Q0YTC0"/>
<dbReference type="InterPro" id="IPR032377">
    <property type="entry name" value="STAR_dimer"/>
</dbReference>
<reference evidence="5" key="1">
    <citation type="submission" date="2021-10" db="EMBL/GenBank/DDBJ databases">
        <title>Tropical sea cucumber genome reveals ecological adaptation and Cuvierian tubules defense mechanism.</title>
        <authorList>
            <person name="Chen T."/>
        </authorList>
    </citation>
    <scope>NUCLEOTIDE SEQUENCE</scope>
    <source>
        <strain evidence="5">Nanhai2018</strain>
        <tissue evidence="5">Muscle</tissue>
    </source>
</reference>
<protein>
    <submittedName>
        <fullName evidence="5">Protein quaking-B</fullName>
    </submittedName>
</protein>
<dbReference type="Gene3D" id="3.30.1370.10">
    <property type="entry name" value="K Homology domain, type 1"/>
    <property type="match status" value="1"/>
</dbReference>
<dbReference type="Pfam" id="PF22675">
    <property type="entry name" value="KH-I_KHDC4-BBP"/>
    <property type="match status" value="1"/>
</dbReference>
<dbReference type="OrthoDB" id="6777263at2759"/>
<evidence type="ECO:0000256" key="2">
    <source>
        <dbReference type="ARBA" id="ARBA00022884"/>
    </source>
</evidence>
<feature type="region of interest" description="Disordered" evidence="3">
    <location>
        <begin position="250"/>
        <end position="269"/>
    </location>
</feature>
<evidence type="ECO:0000256" key="3">
    <source>
        <dbReference type="SAM" id="MobiDB-lite"/>
    </source>
</evidence>
<comment type="caution">
    <text evidence="5">The sequence shown here is derived from an EMBL/GenBank/DDBJ whole genome shotgun (WGS) entry which is preliminary data.</text>
</comment>
<sequence length="393" mass="43461">MEVVNMNAFGFNPPKQHLTTFAKFPNAVKMENTDKAKMPSTPEYLAQLLKDRKSLEYVPNVFIHTERLLDEEISRVRTSLYSLDIQKKPLQLPEERGPKVQKQDKIFVPVKAYPDFNFVGRILGPRGMTAKQLEKETGCKIMVRGKGSMRDKAKEAQNIGKTNWEHLSEELHVLITVEDTEERANIKLQRAAEEIKKLLVPTADGEDELKKKQLMELALLNGTYREPNVAKAQTAFTAAPLATTQVVRQMPAPSQPPCSTTPSPLVSPRTVPPPGPALVPQPLRSPTPAAQAHLMATPFLPRVSSQSILASGLNGFNHAVGHTMLPAQDASGSIIYHIDPYQMGLTPALLDYQGTPGSHDGAIGRLKTCFMSKPQVCQIPKLLSQFGRCDIFD</sequence>
<keyword evidence="6" id="KW-1185">Reference proteome</keyword>
<evidence type="ECO:0000313" key="6">
    <source>
        <dbReference type="Proteomes" id="UP001152320"/>
    </source>
</evidence>
<dbReference type="InterPro" id="IPR036612">
    <property type="entry name" value="KH_dom_type_1_sf"/>
</dbReference>
<evidence type="ECO:0000256" key="1">
    <source>
        <dbReference type="ARBA" id="ARBA00022473"/>
    </source>
</evidence>
<dbReference type="GO" id="GO:0003729">
    <property type="term" value="F:mRNA binding"/>
    <property type="evidence" value="ECO:0007669"/>
    <property type="project" value="TreeGrafter"/>
</dbReference>
<dbReference type="GO" id="GO:0048024">
    <property type="term" value="P:regulation of mRNA splicing, via spliceosome"/>
    <property type="evidence" value="ECO:0007669"/>
    <property type="project" value="TreeGrafter"/>
</dbReference>
<evidence type="ECO:0000259" key="4">
    <source>
        <dbReference type="SMART" id="SM00322"/>
    </source>
</evidence>
<dbReference type="SMART" id="SM00322">
    <property type="entry name" value="KH"/>
    <property type="match status" value="1"/>
</dbReference>
<evidence type="ECO:0000313" key="5">
    <source>
        <dbReference type="EMBL" id="KAJ8026744.1"/>
    </source>
</evidence>
<proteinExistence type="predicted"/>
<gene>
    <name evidence="5" type="ORF">HOLleu_31666</name>
</gene>
<organism evidence="5 6">
    <name type="scientific">Holothuria leucospilota</name>
    <name type="common">Black long sea cucumber</name>
    <name type="synonym">Mertensiothuria leucospilota</name>
    <dbReference type="NCBI Taxonomy" id="206669"/>
    <lineage>
        <taxon>Eukaryota</taxon>
        <taxon>Metazoa</taxon>
        <taxon>Echinodermata</taxon>
        <taxon>Eleutherozoa</taxon>
        <taxon>Echinozoa</taxon>
        <taxon>Holothuroidea</taxon>
        <taxon>Aspidochirotacea</taxon>
        <taxon>Aspidochirotida</taxon>
        <taxon>Holothuriidae</taxon>
        <taxon>Holothuria</taxon>
    </lineage>
</organism>
<dbReference type="Proteomes" id="UP001152320">
    <property type="component" value="Chromosome 16"/>
</dbReference>
<dbReference type="PANTHER" id="PTHR11208:SF125">
    <property type="entry name" value="KH DOMAIN-CONTAINING RNA-BINDING PROTEIN QKI"/>
    <property type="match status" value="1"/>
</dbReference>
<dbReference type="Gene3D" id="1.20.5.4010">
    <property type="match status" value="1"/>
</dbReference>
<dbReference type="InterPro" id="IPR045071">
    <property type="entry name" value="BBP-like"/>
</dbReference>
<keyword evidence="2" id="KW-0694">RNA-binding</keyword>
<dbReference type="SUPFAM" id="SSF54791">
    <property type="entry name" value="Eukaryotic type KH-domain (KH-domain type I)"/>
    <property type="match status" value="1"/>
</dbReference>
<dbReference type="PANTHER" id="PTHR11208">
    <property type="entry name" value="RNA-BINDING PROTEIN RELATED"/>
    <property type="match status" value="1"/>
</dbReference>